<dbReference type="EMBL" id="JACYCD010000049">
    <property type="protein sequence ID" value="KAF8707940.1"/>
    <property type="molecule type" value="Genomic_DNA"/>
</dbReference>
<feature type="non-terminal residue" evidence="4">
    <location>
        <position position="1"/>
    </location>
</feature>
<dbReference type="GO" id="GO:0005741">
    <property type="term" value="C:mitochondrial outer membrane"/>
    <property type="evidence" value="ECO:0007669"/>
    <property type="project" value="UniProtKB-SubCell"/>
</dbReference>
<reference evidence="4" key="1">
    <citation type="submission" date="2020-09" db="EMBL/GenBank/DDBJ databases">
        <title>Comparative genome analyses of four rice-infecting Rhizoctonia solani isolates reveal extensive enrichment of homogalacturonan modification genes.</title>
        <authorList>
            <person name="Lee D.-Y."/>
            <person name="Jeon J."/>
            <person name="Kim K.-T."/>
            <person name="Cheong K."/>
            <person name="Song H."/>
            <person name="Choi G."/>
            <person name="Ko J."/>
            <person name="Opiyo S.O."/>
            <person name="Zuo S."/>
            <person name="Madhav S."/>
            <person name="Lee Y.-H."/>
            <person name="Wang G.-L."/>
        </authorList>
    </citation>
    <scope>NUCLEOTIDE SEQUENCE</scope>
    <source>
        <strain evidence="4">AG1-IA WGL</strain>
    </source>
</reference>
<evidence type="ECO:0000259" key="3">
    <source>
        <dbReference type="Pfam" id="PF13460"/>
    </source>
</evidence>
<dbReference type="InterPro" id="IPR036291">
    <property type="entry name" value="NAD(P)-bd_dom_sf"/>
</dbReference>
<comment type="subcellular location">
    <subcellularLocation>
        <location evidence="1">Mitochondrion outer membrane</location>
        <topology evidence="1">Peripheral membrane protein</topology>
    </subcellularLocation>
</comment>
<dbReference type="PANTHER" id="PTHR14097">
    <property type="entry name" value="OXIDOREDUCTASE HTATIP2"/>
    <property type="match status" value="1"/>
</dbReference>
<organism evidence="4 5">
    <name type="scientific">Rhizoctonia solani</name>
    <dbReference type="NCBI Taxonomy" id="456999"/>
    <lineage>
        <taxon>Eukaryota</taxon>
        <taxon>Fungi</taxon>
        <taxon>Dikarya</taxon>
        <taxon>Basidiomycota</taxon>
        <taxon>Agaricomycotina</taxon>
        <taxon>Agaricomycetes</taxon>
        <taxon>Cantharellales</taxon>
        <taxon>Ceratobasidiaceae</taxon>
        <taxon>Rhizoctonia</taxon>
    </lineage>
</organism>
<accession>A0A8H7HVN0</accession>
<dbReference type="SUPFAM" id="SSF51735">
    <property type="entry name" value="NAD(P)-binding Rossmann-fold domains"/>
    <property type="match status" value="1"/>
</dbReference>
<name>A0A8H7HVN0_9AGAM</name>
<dbReference type="Pfam" id="PF13460">
    <property type="entry name" value="NAD_binding_10"/>
    <property type="match status" value="1"/>
</dbReference>
<proteinExistence type="inferred from homology"/>
<dbReference type="GO" id="GO:0051170">
    <property type="term" value="P:import into nucleus"/>
    <property type="evidence" value="ECO:0007669"/>
    <property type="project" value="TreeGrafter"/>
</dbReference>
<evidence type="ECO:0000313" key="5">
    <source>
        <dbReference type="Proteomes" id="UP000602905"/>
    </source>
</evidence>
<protein>
    <submittedName>
        <fullName evidence="4">Angiogenesis</fullName>
    </submittedName>
</protein>
<dbReference type="Gene3D" id="3.40.50.720">
    <property type="entry name" value="NAD(P)-binding Rossmann-like Domain"/>
    <property type="match status" value="1"/>
</dbReference>
<dbReference type="InterPro" id="IPR016040">
    <property type="entry name" value="NAD(P)-bd_dom"/>
</dbReference>
<dbReference type="PANTHER" id="PTHR14097:SF7">
    <property type="entry name" value="OXIDOREDUCTASE HTATIP2"/>
    <property type="match status" value="1"/>
</dbReference>
<comment type="caution">
    <text evidence="4">The sequence shown here is derived from an EMBL/GenBank/DDBJ whole genome shotgun (WGS) entry which is preliminary data.</text>
</comment>
<dbReference type="AlphaFoldDB" id="A0A8H7HVN0"/>
<dbReference type="OrthoDB" id="430436at2759"/>
<feature type="domain" description="NAD(P)-binding" evidence="3">
    <location>
        <begin position="17"/>
        <end position="137"/>
    </location>
</feature>
<evidence type="ECO:0000313" key="4">
    <source>
        <dbReference type="EMBL" id="KAF8707940.1"/>
    </source>
</evidence>
<evidence type="ECO:0000256" key="1">
    <source>
        <dbReference type="ARBA" id="ARBA00004450"/>
    </source>
</evidence>
<sequence length="253" mass="26888">MSGENSFVRGQTALLIGATGATGRHVLRELLNDPQFTRVGEFGRRSLPESELHGVDTSKLQRKVVDFEKLDEKEWKEGRWDVVYITLGTTRNQAGSAEAFEKIDREYVINAAKAAKSTDPSHQQRLVYLSSGGANASSSFLYTRSKGLTERGLASLGYSDFIAFQPGVLAGAQRGESRMAETVAGWVTGVLSHVTSSVQIHVADLARSIVTAGKLGTAGLPKSVSAGQAPAQEGASAYTTISNAGAIALSKEN</sequence>
<comment type="similarity">
    <text evidence="2">Belongs to the FMP52 family.</text>
</comment>
<dbReference type="Proteomes" id="UP000602905">
    <property type="component" value="Unassembled WGS sequence"/>
</dbReference>
<gene>
    <name evidence="4" type="ORF">RHS03_04311</name>
</gene>
<evidence type="ECO:0000256" key="2">
    <source>
        <dbReference type="ARBA" id="ARBA00006617"/>
    </source>
</evidence>